<gene>
    <name evidence="4" type="ordered locus">Slin_0183</name>
</gene>
<keyword evidence="5" id="KW-1185">Reference proteome</keyword>
<dbReference type="AlphaFoldDB" id="D2QCD7"/>
<evidence type="ECO:0000313" key="5">
    <source>
        <dbReference type="Proteomes" id="UP000002028"/>
    </source>
</evidence>
<dbReference type="STRING" id="504472.Slin_0183"/>
<evidence type="ECO:0000259" key="3">
    <source>
        <dbReference type="PROSITE" id="PS51688"/>
    </source>
</evidence>
<dbReference type="Pfam" id="PF13884">
    <property type="entry name" value="Peptidase_S74"/>
    <property type="match status" value="1"/>
</dbReference>
<dbReference type="Proteomes" id="UP000002028">
    <property type="component" value="Chromosome"/>
</dbReference>
<dbReference type="PROSITE" id="PS51688">
    <property type="entry name" value="ICA"/>
    <property type="match status" value="1"/>
</dbReference>
<accession>D2QCD7</accession>
<dbReference type="HOGENOM" id="CLU_274392_0_0_10"/>
<dbReference type="KEGG" id="sli:Slin_0183"/>
<dbReference type="eggNOG" id="COG5295">
    <property type="taxonomic scope" value="Bacteria"/>
</dbReference>
<sequence length="1168" mass="120321">MMKNYLLLFITALMSISVAQAQVKVGSNPTTISTNANLEVEATNGTKVMVQKADGRVGIGTTSPAAALDVSSTTSGILMPRLTTAQRDALVNPPASLMIWNTTDGDLQVNAGTPSVPVWVTSNNVTAYYGLRTRYGMGFATNGAGYFSSSSLNYTGLGATGYTYASSYGSAGGYVFTDGGTFALSTYLPGTGNAAYGKQNAFVVANAGNVGLGTFTPTNTLHVVGDARITGMASGSATDNIVTADANGVLRTMSFSAVAGSSTSLWSLLGNAGTNPTTNFLGTTDAQGLAFRTNNNDRMRIDANGFVGINTGSSSLSANMTVNGTTVLKNKPVWDLLAAELIPNTYLHFGQVSGGSPAGMQMFNWTRREASSSTPPSSDTGIFGRDVNTYGRSFMQYNTDGSLAFGTESAASALTNSGGNPPTRLTIDPTGNVGIGATAPTNTLHVAGTARITGMTSGTTTDNIVTADANGVLRTMSFSAVVGSGTNIYSTDGTLAANRIVGMNGKTLSFSSTNGNAVRLDNGGHITLAPSATSNSNLIFNNQDGTGTAGYITFNENNSGNNALMIRTTGTSAKDIWLNTGNAGVIRFQPGDGEVMRILPTGKVGIGTTTPSAKLAVSDSTIGTAGAAVAVTKYGNRIAGDNVYAIDLGASTVASDGTNYAGLINAFGSYHSGSGTVTRSVGLLSNVNTFGTGSMATGIGFTTKIQSFSTGGVRNAIGYYIDAVEATGTDPGNPHNAYGIYLPNAITASGGSVNSAWSIYNASTASSYYAGNVGIGTTTPNAPLQFSNSLANRKIVLYDGNNNDNMYYGFGINGGLMRYQVADQTNSHAFYSGVTSTSSTELMRITGTGRVGIGTNSPNVKLTVIGSSFMQDAVVTNPFSATFVDVSGKTDFAQSMIYDGGARAGFGVATAPGDSRSRMYLVGARDYLYAMDLVIPNGNVGIGTTVPTAKLNISGGNGNSLTGTALFKLNDTNLSTTYFGVDNGASGNAYRIISSAPTTASAVNMELQAAGNANQLVLAATSGNVGIGTSAPSQKLHVVGNILASGTITPSDARFKENVATLNGSLAKLTQLRGVSYTHKAEFIKVRGLSAGKQIGFIAQELEKTFPEFVVTSADGYKAVDYARLTPVLVESLKEVNAKLQAQDAKMTRQQAEIDALKAAVKQLMDKK</sequence>
<feature type="coiled-coil region" evidence="1">
    <location>
        <begin position="1130"/>
        <end position="1167"/>
    </location>
</feature>
<evidence type="ECO:0000256" key="1">
    <source>
        <dbReference type="SAM" id="Coils"/>
    </source>
</evidence>
<feature type="signal peptide" evidence="2">
    <location>
        <begin position="1"/>
        <end position="21"/>
    </location>
</feature>
<feature type="chain" id="PRO_5003034566" description="Peptidase S74 domain-containing protein" evidence="2">
    <location>
        <begin position="22"/>
        <end position="1168"/>
    </location>
</feature>
<keyword evidence="1" id="KW-0175">Coiled coil</keyword>
<dbReference type="InterPro" id="IPR030392">
    <property type="entry name" value="S74_ICA"/>
</dbReference>
<organism evidence="4 5">
    <name type="scientific">Spirosoma linguale (strain ATCC 33905 / DSM 74 / LMG 10896 / Claus 1)</name>
    <dbReference type="NCBI Taxonomy" id="504472"/>
    <lineage>
        <taxon>Bacteria</taxon>
        <taxon>Pseudomonadati</taxon>
        <taxon>Bacteroidota</taxon>
        <taxon>Cytophagia</taxon>
        <taxon>Cytophagales</taxon>
        <taxon>Cytophagaceae</taxon>
        <taxon>Spirosoma</taxon>
    </lineage>
</organism>
<name>D2QCD7_SPILD</name>
<evidence type="ECO:0000313" key="4">
    <source>
        <dbReference type="EMBL" id="ADB36248.1"/>
    </source>
</evidence>
<reference evidence="4 5" key="1">
    <citation type="journal article" date="2010" name="Stand. Genomic Sci.">
        <title>Complete genome sequence of Spirosoma linguale type strain (1).</title>
        <authorList>
            <person name="Lail K."/>
            <person name="Sikorski J."/>
            <person name="Saunders E."/>
            <person name="Lapidus A."/>
            <person name="Glavina Del Rio T."/>
            <person name="Copeland A."/>
            <person name="Tice H."/>
            <person name="Cheng J.-F."/>
            <person name="Lucas S."/>
            <person name="Nolan M."/>
            <person name="Bruce D."/>
            <person name="Goodwin L."/>
            <person name="Pitluck S."/>
            <person name="Ivanova N."/>
            <person name="Mavromatis K."/>
            <person name="Ovchinnikova G."/>
            <person name="Pati A."/>
            <person name="Chen A."/>
            <person name="Palaniappan K."/>
            <person name="Land M."/>
            <person name="Hauser L."/>
            <person name="Chang Y.-J."/>
            <person name="Jeffries C.D."/>
            <person name="Chain P."/>
            <person name="Brettin T."/>
            <person name="Detter J.C."/>
            <person name="Schuetze A."/>
            <person name="Rohde M."/>
            <person name="Tindall B.J."/>
            <person name="Goeker M."/>
            <person name="Bristow J."/>
            <person name="Eisen J.A."/>
            <person name="Markowitz V."/>
            <person name="Hugenholtz P."/>
            <person name="Kyrpides N.C."/>
            <person name="Klenk H.-P."/>
            <person name="Chen F."/>
        </authorList>
    </citation>
    <scope>NUCLEOTIDE SEQUENCE [LARGE SCALE GENOMIC DNA]</scope>
    <source>
        <strain evidence="5">ATCC 33905 / DSM 74 / LMG 10896 / Claus 1</strain>
    </source>
</reference>
<keyword evidence="2" id="KW-0732">Signal</keyword>
<dbReference type="eggNOG" id="COG0729">
    <property type="taxonomic scope" value="Bacteria"/>
</dbReference>
<dbReference type="EMBL" id="CP001769">
    <property type="protein sequence ID" value="ADB36248.1"/>
    <property type="molecule type" value="Genomic_DNA"/>
</dbReference>
<evidence type="ECO:0000256" key="2">
    <source>
        <dbReference type="SAM" id="SignalP"/>
    </source>
</evidence>
<feature type="domain" description="Peptidase S74" evidence="3">
    <location>
        <begin position="1051"/>
        <end position="1147"/>
    </location>
</feature>
<proteinExistence type="predicted"/>
<protein>
    <recommendedName>
        <fullName evidence="3">Peptidase S74 domain-containing protein</fullName>
    </recommendedName>
</protein>